<gene>
    <name evidence="2" type="ORF">FA15DRAFT_675142</name>
</gene>
<proteinExistence type="predicted"/>
<dbReference type="EMBL" id="ML210388">
    <property type="protein sequence ID" value="TFK18624.1"/>
    <property type="molecule type" value="Genomic_DNA"/>
</dbReference>
<keyword evidence="3" id="KW-1185">Reference proteome</keyword>
<accession>A0A5C3KFH7</accession>
<organism evidence="2 3">
    <name type="scientific">Coprinopsis marcescibilis</name>
    <name type="common">Agaric fungus</name>
    <name type="synonym">Psathyrella marcescibilis</name>
    <dbReference type="NCBI Taxonomy" id="230819"/>
    <lineage>
        <taxon>Eukaryota</taxon>
        <taxon>Fungi</taxon>
        <taxon>Dikarya</taxon>
        <taxon>Basidiomycota</taxon>
        <taxon>Agaricomycotina</taxon>
        <taxon>Agaricomycetes</taxon>
        <taxon>Agaricomycetidae</taxon>
        <taxon>Agaricales</taxon>
        <taxon>Agaricineae</taxon>
        <taxon>Psathyrellaceae</taxon>
        <taxon>Coprinopsis</taxon>
    </lineage>
</organism>
<reference evidence="2 3" key="1">
    <citation type="journal article" date="2019" name="Nat. Ecol. Evol.">
        <title>Megaphylogeny resolves global patterns of mushroom evolution.</title>
        <authorList>
            <person name="Varga T."/>
            <person name="Krizsan K."/>
            <person name="Foldi C."/>
            <person name="Dima B."/>
            <person name="Sanchez-Garcia M."/>
            <person name="Sanchez-Ramirez S."/>
            <person name="Szollosi G.J."/>
            <person name="Szarkandi J.G."/>
            <person name="Papp V."/>
            <person name="Albert L."/>
            <person name="Andreopoulos W."/>
            <person name="Angelini C."/>
            <person name="Antonin V."/>
            <person name="Barry K.W."/>
            <person name="Bougher N.L."/>
            <person name="Buchanan P."/>
            <person name="Buyck B."/>
            <person name="Bense V."/>
            <person name="Catcheside P."/>
            <person name="Chovatia M."/>
            <person name="Cooper J."/>
            <person name="Damon W."/>
            <person name="Desjardin D."/>
            <person name="Finy P."/>
            <person name="Geml J."/>
            <person name="Haridas S."/>
            <person name="Hughes K."/>
            <person name="Justo A."/>
            <person name="Karasinski D."/>
            <person name="Kautmanova I."/>
            <person name="Kiss B."/>
            <person name="Kocsube S."/>
            <person name="Kotiranta H."/>
            <person name="LaButti K.M."/>
            <person name="Lechner B.E."/>
            <person name="Liimatainen K."/>
            <person name="Lipzen A."/>
            <person name="Lukacs Z."/>
            <person name="Mihaltcheva S."/>
            <person name="Morgado L.N."/>
            <person name="Niskanen T."/>
            <person name="Noordeloos M.E."/>
            <person name="Ohm R.A."/>
            <person name="Ortiz-Santana B."/>
            <person name="Ovrebo C."/>
            <person name="Racz N."/>
            <person name="Riley R."/>
            <person name="Savchenko A."/>
            <person name="Shiryaev A."/>
            <person name="Soop K."/>
            <person name="Spirin V."/>
            <person name="Szebenyi C."/>
            <person name="Tomsovsky M."/>
            <person name="Tulloss R.E."/>
            <person name="Uehling J."/>
            <person name="Grigoriev I.V."/>
            <person name="Vagvolgyi C."/>
            <person name="Papp T."/>
            <person name="Martin F.M."/>
            <person name="Miettinen O."/>
            <person name="Hibbett D.S."/>
            <person name="Nagy L.G."/>
        </authorList>
    </citation>
    <scope>NUCLEOTIDE SEQUENCE [LARGE SCALE GENOMIC DNA]</scope>
    <source>
        <strain evidence="2 3">CBS 121175</strain>
    </source>
</reference>
<dbReference type="GO" id="GO:0006508">
    <property type="term" value="P:proteolysis"/>
    <property type="evidence" value="ECO:0007669"/>
    <property type="project" value="InterPro"/>
</dbReference>
<evidence type="ECO:0000259" key="1">
    <source>
        <dbReference type="Pfam" id="PF00656"/>
    </source>
</evidence>
<feature type="domain" description="Peptidase C14 caspase" evidence="1">
    <location>
        <begin position="28"/>
        <end position="108"/>
    </location>
</feature>
<dbReference type="GO" id="GO:0004197">
    <property type="term" value="F:cysteine-type endopeptidase activity"/>
    <property type="evidence" value="ECO:0007669"/>
    <property type="project" value="InterPro"/>
</dbReference>
<dbReference type="OrthoDB" id="3223806at2759"/>
<dbReference type="Gene3D" id="3.40.50.12660">
    <property type="match status" value="1"/>
</dbReference>
<dbReference type="AlphaFoldDB" id="A0A5C3KFH7"/>
<name>A0A5C3KFH7_COPMA</name>
<sequence length="118" mass="13241">MHPLPTLPLDLPYIHSAHGRLRNINHVSKRARGRKIAPKGDVLCFAACRDDEKSADTFHGGVAVGAMSYALIKSLEQNQRQTYEELLTHLRDILIPKYGQKAQISGSHPLELDREFSL</sequence>
<dbReference type="Pfam" id="PF00656">
    <property type="entry name" value="Peptidase_C14"/>
    <property type="match status" value="1"/>
</dbReference>
<dbReference type="InterPro" id="IPR011600">
    <property type="entry name" value="Pept_C14_caspase"/>
</dbReference>
<dbReference type="Proteomes" id="UP000307440">
    <property type="component" value="Unassembled WGS sequence"/>
</dbReference>
<evidence type="ECO:0000313" key="2">
    <source>
        <dbReference type="EMBL" id="TFK18624.1"/>
    </source>
</evidence>
<evidence type="ECO:0000313" key="3">
    <source>
        <dbReference type="Proteomes" id="UP000307440"/>
    </source>
</evidence>
<protein>
    <recommendedName>
        <fullName evidence="1">Peptidase C14 caspase domain-containing protein</fullName>
    </recommendedName>
</protein>